<gene>
    <name evidence="1" type="ORF">ACFOUW_36140</name>
</gene>
<evidence type="ECO:0000313" key="1">
    <source>
        <dbReference type="EMBL" id="MFC3766306.1"/>
    </source>
</evidence>
<dbReference type="RefSeq" id="WP_239553844.1">
    <property type="nucleotide sequence ID" value="NZ_JAFBCM010000001.1"/>
</dbReference>
<proteinExistence type="predicted"/>
<dbReference type="Gene3D" id="3.40.50.2020">
    <property type="match status" value="1"/>
</dbReference>
<name>A0ABV7YMA1_9ACTN</name>
<dbReference type="SUPFAM" id="SSF53271">
    <property type="entry name" value="PRTase-like"/>
    <property type="match status" value="1"/>
</dbReference>
<comment type="caution">
    <text evidence="1">The sequence shown here is derived from an EMBL/GenBank/DDBJ whole genome shotgun (WGS) entry which is preliminary data.</text>
</comment>
<protein>
    <submittedName>
        <fullName evidence="1">ComF family protein</fullName>
    </submittedName>
</protein>
<dbReference type="PANTHER" id="PTHR47505:SF1">
    <property type="entry name" value="DNA UTILIZATION PROTEIN YHGH"/>
    <property type="match status" value="1"/>
</dbReference>
<accession>A0ABV7YMA1</accession>
<dbReference type="PANTHER" id="PTHR47505">
    <property type="entry name" value="DNA UTILIZATION PROTEIN YHGH"/>
    <property type="match status" value="1"/>
</dbReference>
<dbReference type="InterPro" id="IPR029057">
    <property type="entry name" value="PRTase-like"/>
</dbReference>
<evidence type="ECO:0000313" key="2">
    <source>
        <dbReference type="Proteomes" id="UP001595699"/>
    </source>
</evidence>
<sequence length="238" mass="24778">MNLRGALGGLLRDEFADLFLGSRCVGCQVGGRPLCGECALGLTGAPRRAVPRPLPPSLPATWATVPYEGVARAAIVAHKEDGVGALAAPLGAALAAAVGASMGEERTAVTLVPIPSARRTIRRRGHDPLARITRHAAVTLRRSGHQVRIRPIVRLARRVADQAGLDAAGRQANLDGAFRVVPLRISLQDWGNVIVVDDVVTTGSTLVEAHRALLRAGIPVHAAAVIAATTRRIATAGS</sequence>
<keyword evidence="2" id="KW-1185">Reference proteome</keyword>
<organism evidence="1 2">
    <name type="scientific">Tenggerimyces flavus</name>
    <dbReference type="NCBI Taxonomy" id="1708749"/>
    <lineage>
        <taxon>Bacteria</taxon>
        <taxon>Bacillati</taxon>
        <taxon>Actinomycetota</taxon>
        <taxon>Actinomycetes</taxon>
        <taxon>Propionibacteriales</taxon>
        <taxon>Nocardioidaceae</taxon>
        <taxon>Tenggerimyces</taxon>
    </lineage>
</organism>
<dbReference type="EMBL" id="JBHRZH010000051">
    <property type="protein sequence ID" value="MFC3766306.1"/>
    <property type="molecule type" value="Genomic_DNA"/>
</dbReference>
<dbReference type="Proteomes" id="UP001595699">
    <property type="component" value="Unassembled WGS sequence"/>
</dbReference>
<dbReference type="InterPro" id="IPR051910">
    <property type="entry name" value="ComF/GntX_DNA_util-trans"/>
</dbReference>
<reference evidence="2" key="1">
    <citation type="journal article" date="2019" name="Int. J. Syst. Evol. Microbiol.">
        <title>The Global Catalogue of Microorganisms (GCM) 10K type strain sequencing project: providing services to taxonomists for standard genome sequencing and annotation.</title>
        <authorList>
            <consortium name="The Broad Institute Genomics Platform"/>
            <consortium name="The Broad Institute Genome Sequencing Center for Infectious Disease"/>
            <person name="Wu L."/>
            <person name="Ma J."/>
        </authorList>
    </citation>
    <scope>NUCLEOTIDE SEQUENCE [LARGE SCALE GENOMIC DNA]</scope>
    <source>
        <strain evidence="2">CGMCC 4.7241</strain>
    </source>
</reference>